<proteinExistence type="predicted"/>
<dbReference type="Proteomes" id="UP000276215">
    <property type="component" value="Unassembled WGS sequence"/>
</dbReference>
<evidence type="ECO:0000256" key="1">
    <source>
        <dbReference type="ARBA" id="ARBA00001968"/>
    </source>
</evidence>
<reference evidence="4 5" key="1">
    <citation type="journal article" date="2018" name="Nat. Ecol. Evol.">
        <title>Pezizomycetes genomes reveal the molecular basis of ectomycorrhizal truffle lifestyle.</title>
        <authorList>
            <person name="Murat C."/>
            <person name="Payen T."/>
            <person name="Noel B."/>
            <person name="Kuo A."/>
            <person name="Morin E."/>
            <person name="Chen J."/>
            <person name="Kohler A."/>
            <person name="Krizsan K."/>
            <person name="Balestrini R."/>
            <person name="Da Silva C."/>
            <person name="Montanini B."/>
            <person name="Hainaut M."/>
            <person name="Levati E."/>
            <person name="Barry K.W."/>
            <person name="Belfiori B."/>
            <person name="Cichocki N."/>
            <person name="Clum A."/>
            <person name="Dockter R.B."/>
            <person name="Fauchery L."/>
            <person name="Guy J."/>
            <person name="Iotti M."/>
            <person name="Le Tacon F."/>
            <person name="Lindquist E.A."/>
            <person name="Lipzen A."/>
            <person name="Malagnac F."/>
            <person name="Mello A."/>
            <person name="Molinier V."/>
            <person name="Miyauchi S."/>
            <person name="Poulain J."/>
            <person name="Riccioni C."/>
            <person name="Rubini A."/>
            <person name="Sitrit Y."/>
            <person name="Splivallo R."/>
            <person name="Traeger S."/>
            <person name="Wang M."/>
            <person name="Zifcakova L."/>
            <person name="Wipf D."/>
            <person name="Zambonelli A."/>
            <person name="Paolocci F."/>
            <person name="Nowrousian M."/>
            <person name="Ottonello S."/>
            <person name="Baldrian P."/>
            <person name="Spatafora J.W."/>
            <person name="Henrissat B."/>
            <person name="Nagy L.G."/>
            <person name="Aury J.M."/>
            <person name="Wincker P."/>
            <person name="Grigoriev I.V."/>
            <person name="Bonfante P."/>
            <person name="Martin F.M."/>
        </authorList>
    </citation>
    <scope>NUCLEOTIDE SEQUENCE [LARGE SCALE GENOMIC DNA]</scope>
    <source>
        <strain evidence="4 5">120613-1</strain>
    </source>
</reference>
<comment type="cofactor">
    <cofactor evidence="1">
        <name>a divalent metal cation</name>
        <dbReference type="ChEBI" id="CHEBI:60240"/>
    </cofactor>
</comment>
<gene>
    <name evidence="4" type="ORF">L873DRAFT_1673996</name>
</gene>
<evidence type="ECO:0000313" key="4">
    <source>
        <dbReference type="EMBL" id="RPB02131.1"/>
    </source>
</evidence>
<evidence type="ECO:0000313" key="5">
    <source>
        <dbReference type="Proteomes" id="UP000276215"/>
    </source>
</evidence>
<dbReference type="AlphaFoldDB" id="A0A3N4K145"/>
<evidence type="ECO:0000256" key="2">
    <source>
        <dbReference type="ARBA" id="ARBA00022723"/>
    </source>
</evidence>
<dbReference type="InterPro" id="IPR027806">
    <property type="entry name" value="HARBI1_dom"/>
</dbReference>
<keyword evidence="5" id="KW-1185">Reference proteome</keyword>
<name>A0A3N4K145_9PEZI</name>
<sequence>VYGQESIYNGWKRKYYLKYQTIIALDGIIAHLYELIEGCIYDSAVYRESSILEILDLYAYLPNGSPLQVYRDPVYGISEY</sequence>
<dbReference type="GO" id="GO:0046872">
    <property type="term" value="F:metal ion binding"/>
    <property type="evidence" value="ECO:0007669"/>
    <property type="project" value="UniProtKB-KW"/>
</dbReference>
<dbReference type="OrthoDB" id="5979355at2759"/>
<keyword evidence="2" id="KW-0479">Metal-binding</keyword>
<protein>
    <recommendedName>
        <fullName evidence="3">DDE Tnp4 domain-containing protein</fullName>
    </recommendedName>
</protein>
<feature type="domain" description="DDE Tnp4" evidence="3">
    <location>
        <begin position="4"/>
        <end position="56"/>
    </location>
</feature>
<dbReference type="EMBL" id="ML120369">
    <property type="protein sequence ID" value="RPB02131.1"/>
    <property type="molecule type" value="Genomic_DNA"/>
</dbReference>
<feature type="non-terminal residue" evidence="4">
    <location>
        <position position="1"/>
    </location>
</feature>
<accession>A0A3N4K145</accession>
<organism evidence="4 5">
    <name type="scientific">Choiromyces venosus 120613-1</name>
    <dbReference type="NCBI Taxonomy" id="1336337"/>
    <lineage>
        <taxon>Eukaryota</taxon>
        <taxon>Fungi</taxon>
        <taxon>Dikarya</taxon>
        <taxon>Ascomycota</taxon>
        <taxon>Pezizomycotina</taxon>
        <taxon>Pezizomycetes</taxon>
        <taxon>Pezizales</taxon>
        <taxon>Tuberaceae</taxon>
        <taxon>Choiromyces</taxon>
    </lineage>
</organism>
<evidence type="ECO:0000259" key="3">
    <source>
        <dbReference type="Pfam" id="PF13359"/>
    </source>
</evidence>
<dbReference type="Pfam" id="PF13359">
    <property type="entry name" value="DDE_Tnp_4"/>
    <property type="match status" value="1"/>
</dbReference>